<dbReference type="AlphaFoldDB" id="A0AB33JYX4"/>
<dbReference type="PROSITE" id="PS50937">
    <property type="entry name" value="HTH_MERR_2"/>
    <property type="match status" value="1"/>
</dbReference>
<feature type="domain" description="HTH merR-type" evidence="2">
    <location>
        <begin position="38"/>
        <end position="107"/>
    </location>
</feature>
<reference evidence="3" key="1">
    <citation type="submission" date="2024-07" db="EMBL/GenBank/DDBJ databases">
        <title>Complete genome sequences of cellulolytic bacteria, Kitasatospora sp. CMC57 and Streptomyces sp. CMC78, isolated from Japanese agricultural soil.</title>
        <authorList>
            <person name="Hashimoto T."/>
            <person name="Ito M."/>
            <person name="Iwamoto M."/>
            <person name="Fukahori D."/>
            <person name="Shoda T."/>
            <person name="Sakoda M."/>
            <person name="Morohoshi T."/>
            <person name="Mitsuboshi M."/>
            <person name="Nishizawa T."/>
        </authorList>
    </citation>
    <scope>NUCLEOTIDE SEQUENCE</scope>
    <source>
        <strain evidence="3">CMC57</strain>
    </source>
</reference>
<dbReference type="InterPro" id="IPR009061">
    <property type="entry name" value="DNA-bd_dom_put_sf"/>
</dbReference>
<protein>
    <submittedName>
        <fullName evidence="3">MerR family transcriptional regulator</fullName>
    </submittedName>
</protein>
<dbReference type="InterPro" id="IPR000551">
    <property type="entry name" value="MerR-type_HTH_dom"/>
</dbReference>
<gene>
    <name evidence="3" type="ORF">KCMC57_45310</name>
</gene>
<dbReference type="Pfam" id="PF13411">
    <property type="entry name" value="MerR_1"/>
    <property type="match status" value="1"/>
</dbReference>
<evidence type="ECO:0000259" key="2">
    <source>
        <dbReference type="PROSITE" id="PS50937"/>
    </source>
</evidence>
<dbReference type="PRINTS" id="PR00040">
    <property type="entry name" value="HTHMERR"/>
</dbReference>
<dbReference type="SUPFAM" id="SSF46955">
    <property type="entry name" value="Putative DNA-binding domain"/>
    <property type="match status" value="1"/>
</dbReference>
<keyword evidence="1" id="KW-0238">DNA-binding</keyword>
<dbReference type="PANTHER" id="PTHR30204">
    <property type="entry name" value="REDOX-CYCLING DRUG-SENSING TRANSCRIPTIONAL ACTIVATOR SOXR"/>
    <property type="match status" value="1"/>
</dbReference>
<dbReference type="SMART" id="SM00422">
    <property type="entry name" value="HTH_MERR"/>
    <property type="match status" value="1"/>
</dbReference>
<organism evidence="3">
    <name type="scientific">Kitasatospora sp. CMC57</name>
    <dbReference type="NCBI Taxonomy" id="3231513"/>
    <lineage>
        <taxon>Bacteria</taxon>
        <taxon>Bacillati</taxon>
        <taxon>Actinomycetota</taxon>
        <taxon>Actinomycetes</taxon>
        <taxon>Kitasatosporales</taxon>
        <taxon>Streptomycetaceae</taxon>
        <taxon>Kitasatospora</taxon>
    </lineage>
</organism>
<sequence>MNVTSTGGITVATSAAPNLLNCGAYSGVAVETADRSGRHTISEMVASTGLSAHTLRWYERIGLLDPVDRSHSGQRRYSDADVRRLEFLGRLRLTGMSVADMLRYVELVREGEHTLADRRDLLVAHREEVRLKLADLHATLVVLDYKIDLYGETLESIEEREALEGRSTECVSPPPPSAAAAG</sequence>
<dbReference type="EMBL" id="AP035881">
    <property type="protein sequence ID" value="BFP48163.1"/>
    <property type="molecule type" value="Genomic_DNA"/>
</dbReference>
<evidence type="ECO:0000256" key="1">
    <source>
        <dbReference type="ARBA" id="ARBA00023125"/>
    </source>
</evidence>
<dbReference type="PANTHER" id="PTHR30204:SF98">
    <property type="entry name" value="HTH-TYPE TRANSCRIPTIONAL REGULATOR ADHR"/>
    <property type="match status" value="1"/>
</dbReference>
<evidence type="ECO:0000313" key="3">
    <source>
        <dbReference type="EMBL" id="BFP48163.1"/>
    </source>
</evidence>
<dbReference type="InterPro" id="IPR047057">
    <property type="entry name" value="MerR_fam"/>
</dbReference>
<accession>A0AB33JYX4</accession>
<dbReference type="Gene3D" id="1.10.1660.10">
    <property type="match status" value="1"/>
</dbReference>
<name>A0AB33JYX4_9ACTN</name>
<proteinExistence type="predicted"/>
<dbReference type="GO" id="GO:0003677">
    <property type="term" value="F:DNA binding"/>
    <property type="evidence" value="ECO:0007669"/>
    <property type="project" value="UniProtKB-KW"/>
</dbReference>
<dbReference type="GO" id="GO:0003700">
    <property type="term" value="F:DNA-binding transcription factor activity"/>
    <property type="evidence" value="ECO:0007669"/>
    <property type="project" value="InterPro"/>
</dbReference>
<dbReference type="CDD" id="cd01109">
    <property type="entry name" value="HTH_YyaN"/>
    <property type="match status" value="1"/>
</dbReference>